<comment type="similarity">
    <text evidence="2">Belongs to the RAP1 family.</text>
</comment>
<organism evidence="5">
    <name type="scientific">Thrips palmi</name>
    <name type="common">Melon thrips</name>
    <dbReference type="NCBI Taxonomy" id="161013"/>
    <lineage>
        <taxon>Eukaryota</taxon>
        <taxon>Metazoa</taxon>
        <taxon>Ecdysozoa</taxon>
        <taxon>Arthropoda</taxon>
        <taxon>Hexapoda</taxon>
        <taxon>Insecta</taxon>
        <taxon>Pterygota</taxon>
        <taxon>Neoptera</taxon>
        <taxon>Paraneoptera</taxon>
        <taxon>Thysanoptera</taxon>
        <taxon>Terebrantia</taxon>
        <taxon>Thripoidea</taxon>
        <taxon>Thripidae</taxon>
        <taxon>Thrips</taxon>
    </lineage>
</organism>
<dbReference type="PANTHER" id="PTHR16466">
    <property type="entry name" value="TELOMERE REPEAT-BINDING FACTOR 2-INTERACTING PROTEIN 1"/>
    <property type="match status" value="1"/>
</dbReference>
<evidence type="ECO:0000313" key="5">
    <source>
        <dbReference type="RefSeq" id="XP_034234155.1"/>
    </source>
</evidence>
<dbReference type="Gene3D" id="1.10.10.60">
    <property type="entry name" value="Homeodomain-like"/>
    <property type="match status" value="1"/>
</dbReference>
<dbReference type="Proteomes" id="UP000515158">
    <property type="component" value="Unplaced"/>
</dbReference>
<accession>A0A6P8YBJ5</accession>
<keyword evidence="2" id="KW-0010">Activator</keyword>
<evidence type="ECO:0000256" key="2">
    <source>
        <dbReference type="RuleBase" id="RU367107"/>
    </source>
</evidence>
<evidence type="ECO:0000256" key="3">
    <source>
        <dbReference type="SAM" id="MobiDB-lite"/>
    </source>
</evidence>
<keyword evidence="2" id="KW-0779">Telomere</keyword>
<dbReference type="PANTHER" id="PTHR16466:SF6">
    <property type="entry name" value="TELOMERIC REPEAT-BINDING FACTOR 2-INTERACTING PROTEIN 1"/>
    <property type="match status" value="1"/>
</dbReference>
<dbReference type="KEGG" id="tpal:117641143"/>
<evidence type="ECO:0000256" key="1">
    <source>
        <dbReference type="ARBA" id="ARBA00023242"/>
    </source>
</evidence>
<dbReference type="AlphaFoldDB" id="A0A6P8YBJ5"/>
<dbReference type="GeneID" id="117641143"/>
<name>A0A6P8YBJ5_THRPL</name>
<gene>
    <name evidence="5" type="primary">LOC117641143</name>
</gene>
<protein>
    <recommendedName>
        <fullName evidence="2">Telomeric repeat-binding factor 2-interacting protein 1</fullName>
        <shortName evidence="2">TERF2-interacting telomeric protein 1</shortName>
    </recommendedName>
    <alternativeName>
        <fullName evidence="2">Repressor/activator protein 1 homolog</fullName>
    </alternativeName>
</protein>
<feature type="compositionally biased region" description="Low complexity" evidence="3">
    <location>
        <begin position="343"/>
        <end position="363"/>
    </location>
</feature>
<dbReference type="InParanoid" id="A0A6P8YBJ5"/>
<dbReference type="GO" id="GO:0070187">
    <property type="term" value="C:shelterin complex"/>
    <property type="evidence" value="ECO:0007669"/>
    <property type="project" value="TreeGrafter"/>
</dbReference>
<sequence length="492" mass="56038">MAYSFRQNLFEVDGLALCFDVSSCYDAEELESIIEFGGGRTDKRGGQYTISFHTRNSQIVTSFNPPRDLYCSDFILKCCIMNTILPLKKYLLQDSMFISDFEPNDVLLQKLTWKDAQRLYALQNIAEVKVGCVKINGKVPIVKLENLNGSNLEKNDQRTFLRHNFSQNDRQKIVDFFVSNSNFVISNQSFWEKMAEGFSVHTWQSLKNHFRLKIYPYLKDYKLSDELVENIRTQMETKRRCHVQGMKVNENLQSDSDSDLDLSRPQKKRRSKTIVVSDGESSDASIEMDEQYSFCSTERAKLGKNGTCQPDESSEDVMEEIPSQEEEHETENFNGSCLQKGLSENSNSDSEEWSSQTCKSPSSSKKKIQSQEEELGSEMKSMQDISIQCDCDEATVTDSFAQTEAVEVLPLPDGWDYPTTFADALELMRSAVAVMITSKEDVQRSSPDTQVTAAEKVNPSPTRRTKHNPSKENSVRRSPRQQPKKTRSGSSF</sequence>
<keyword evidence="2" id="KW-0158">Chromosome</keyword>
<dbReference type="RefSeq" id="XP_034234155.1">
    <property type="nucleotide sequence ID" value="XM_034378264.1"/>
</dbReference>
<feature type="region of interest" description="Disordered" evidence="3">
    <location>
        <begin position="439"/>
        <end position="492"/>
    </location>
</feature>
<reference evidence="5" key="1">
    <citation type="submission" date="2025-08" db="UniProtKB">
        <authorList>
            <consortium name="RefSeq"/>
        </authorList>
    </citation>
    <scope>IDENTIFICATION</scope>
    <source>
        <tissue evidence="5">Total insect</tissue>
    </source>
</reference>
<comment type="subcellular location">
    <subcellularLocation>
        <location evidence="2">Nucleus</location>
    </subcellularLocation>
    <subcellularLocation>
        <location evidence="2">Chromosome</location>
        <location evidence="2">Telomere</location>
    </subcellularLocation>
</comment>
<feature type="region of interest" description="Disordered" evidence="3">
    <location>
        <begin position="303"/>
        <end position="381"/>
    </location>
</feature>
<feature type="region of interest" description="Disordered" evidence="3">
    <location>
        <begin position="247"/>
        <end position="287"/>
    </location>
</feature>
<dbReference type="GO" id="GO:0031848">
    <property type="term" value="P:protection from non-homologous end joining at telomere"/>
    <property type="evidence" value="ECO:0007669"/>
    <property type="project" value="TreeGrafter"/>
</dbReference>
<feature type="compositionally biased region" description="Basic residues" evidence="3">
    <location>
        <begin position="477"/>
        <end position="492"/>
    </location>
</feature>
<keyword evidence="2" id="KW-0805">Transcription regulation</keyword>
<evidence type="ECO:0000313" key="4">
    <source>
        <dbReference type="Proteomes" id="UP000515158"/>
    </source>
</evidence>
<feature type="compositionally biased region" description="Acidic residues" evidence="3">
    <location>
        <begin position="312"/>
        <end position="329"/>
    </location>
</feature>
<dbReference type="GO" id="GO:0006355">
    <property type="term" value="P:regulation of DNA-templated transcription"/>
    <property type="evidence" value="ECO:0007669"/>
    <property type="project" value="UniProtKB-UniRule"/>
</dbReference>
<dbReference type="InterPro" id="IPR039595">
    <property type="entry name" value="TE2IP/Rap1"/>
</dbReference>
<dbReference type="GO" id="GO:0042162">
    <property type="term" value="F:telomeric DNA binding"/>
    <property type="evidence" value="ECO:0007669"/>
    <property type="project" value="TreeGrafter"/>
</dbReference>
<comment type="function">
    <text evidence="2">Acts both as a regulator of telomere function and as a transcription regulator. Involved in the regulation of telomere length and protection as a component of the shelterin complex (telosome). Does not bind DNA directly: recruited to telomeric double-stranded 5'-TTAGGG-3' repeats via its interaction with terf2. Independently of its function in telomeres, also acts as a transcription regulator: recruited to extratelomeric 5'-TTAGGG-3' sites via its association with terf2 or other factors, and regulates gene expression.</text>
</comment>
<comment type="subunit">
    <text evidence="2">Homodimer.</text>
</comment>
<dbReference type="GO" id="GO:0010833">
    <property type="term" value="P:telomere maintenance via telomere lengthening"/>
    <property type="evidence" value="ECO:0007669"/>
    <property type="project" value="UniProtKB-UniRule"/>
</dbReference>
<proteinExistence type="inferred from homology"/>
<keyword evidence="2" id="KW-0804">Transcription</keyword>
<keyword evidence="4" id="KW-1185">Reference proteome</keyword>
<keyword evidence="1 2" id="KW-0539">Nucleus</keyword>
<dbReference type="OrthoDB" id="10257855at2759"/>